<dbReference type="Proteomes" id="UP000460877">
    <property type="component" value="Unassembled WGS sequence"/>
</dbReference>
<feature type="region of interest" description="Disordered" evidence="1">
    <location>
        <begin position="101"/>
        <end position="125"/>
    </location>
</feature>
<accession>A0A0K9MMF3</accession>
<name>A0A0K9MMF3_HELPX</name>
<comment type="caution">
    <text evidence="2">The sequence shown here is derived from an EMBL/GenBank/DDBJ whole genome shotgun (WGS) entry which is preliminary data.</text>
</comment>
<evidence type="ECO:0000313" key="3">
    <source>
        <dbReference type="Proteomes" id="UP000460877"/>
    </source>
</evidence>
<organism evidence="2 3">
    <name type="scientific">Helicobacter pylori</name>
    <name type="common">Campylobacter pylori</name>
    <dbReference type="NCBI Taxonomy" id="210"/>
    <lineage>
        <taxon>Bacteria</taxon>
        <taxon>Pseudomonadati</taxon>
        <taxon>Campylobacterota</taxon>
        <taxon>Epsilonproteobacteria</taxon>
        <taxon>Campylobacterales</taxon>
        <taxon>Helicobacteraceae</taxon>
        <taxon>Helicobacter</taxon>
    </lineage>
</organism>
<feature type="compositionally biased region" description="Acidic residues" evidence="1">
    <location>
        <begin position="116"/>
        <end position="125"/>
    </location>
</feature>
<protein>
    <submittedName>
        <fullName evidence="2">Uncharacterized protein</fullName>
    </submittedName>
</protein>
<reference evidence="2 3" key="1">
    <citation type="journal article" date="2020" name="J. Clin. Microbiol.">
        <title>Helicobacter pylori infections in the Bronx, New York: Surveying Antibiotic Susceptibility and Strain Lineage by Whole-genome Sequencing.</title>
        <authorList>
            <person name="Saranathan R."/>
            <person name="Levi M.H."/>
            <person name="Wattam A.R."/>
            <person name="Malek A."/>
            <person name="Asare E."/>
            <person name="Behin D.S."/>
            <person name="Pan D.H."/>
            <person name="Jacobs W.R."/>
            <person name="Szymczak W.A."/>
        </authorList>
    </citation>
    <scope>NUCLEOTIDE SEQUENCE [LARGE SCALE GENOMIC DNA]</scope>
    <source>
        <strain evidence="2 3">MHP10</strain>
    </source>
</reference>
<evidence type="ECO:0000256" key="1">
    <source>
        <dbReference type="SAM" id="MobiDB-lite"/>
    </source>
</evidence>
<dbReference type="AlphaFoldDB" id="A0A0K9MMF3"/>
<sequence>MNTNKNKNASHLTHEMKNEHGGLAEAGMKALITQKVVELNDIRKKQLAEKEIQAEIEEESRKKERESFKRERESLEEEKKLMEKGFQVEREILEICYNNGYLPQKNKPRIEHDDTIDIEPEDEKD</sequence>
<dbReference type="RefSeq" id="WP_015642369.1">
    <property type="nucleotide sequence ID" value="NZ_CP094079.1"/>
</dbReference>
<evidence type="ECO:0000313" key="2">
    <source>
        <dbReference type="EMBL" id="MUV10012.1"/>
    </source>
</evidence>
<dbReference type="EMBL" id="WAEA01000003">
    <property type="protein sequence ID" value="MUV10012.1"/>
    <property type="molecule type" value="Genomic_DNA"/>
</dbReference>
<feature type="region of interest" description="Disordered" evidence="1">
    <location>
        <begin position="55"/>
        <end position="77"/>
    </location>
</feature>
<gene>
    <name evidence="2" type="ORF">F7218_03770</name>
</gene>
<proteinExistence type="predicted"/>